<keyword evidence="2 4" id="KW-0238">DNA-binding</keyword>
<evidence type="ECO:0000256" key="2">
    <source>
        <dbReference type="ARBA" id="ARBA00023125"/>
    </source>
</evidence>
<evidence type="ECO:0000256" key="1">
    <source>
        <dbReference type="ARBA" id="ARBA00023015"/>
    </source>
</evidence>
<dbReference type="Gene3D" id="1.10.357.10">
    <property type="entry name" value="Tetracycline Repressor, domain 2"/>
    <property type="match status" value="1"/>
</dbReference>
<dbReference type="SUPFAM" id="SSF48498">
    <property type="entry name" value="Tetracyclin repressor-like, C-terminal domain"/>
    <property type="match status" value="1"/>
</dbReference>
<organism evidence="6 7">
    <name type="scientific">Streptomyces phaeochromogenes</name>
    <dbReference type="NCBI Taxonomy" id="1923"/>
    <lineage>
        <taxon>Bacteria</taxon>
        <taxon>Bacillati</taxon>
        <taxon>Actinomycetota</taxon>
        <taxon>Actinomycetes</taxon>
        <taxon>Kitasatosporales</taxon>
        <taxon>Streptomycetaceae</taxon>
        <taxon>Streptomyces</taxon>
        <taxon>Streptomyces phaeochromogenes group</taxon>
    </lineage>
</organism>
<feature type="DNA-binding region" description="H-T-H motif" evidence="4">
    <location>
        <begin position="39"/>
        <end position="58"/>
    </location>
</feature>
<dbReference type="InterPro" id="IPR001647">
    <property type="entry name" value="HTH_TetR"/>
</dbReference>
<keyword evidence="3" id="KW-0804">Transcription</keyword>
<dbReference type="PANTHER" id="PTHR30055">
    <property type="entry name" value="HTH-TYPE TRANSCRIPTIONAL REGULATOR RUTR"/>
    <property type="match status" value="1"/>
</dbReference>
<dbReference type="InterPro" id="IPR036271">
    <property type="entry name" value="Tet_transcr_reg_TetR-rel_C_sf"/>
</dbReference>
<dbReference type="InterPro" id="IPR050109">
    <property type="entry name" value="HTH-type_TetR-like_transc_reg"/>
</dbReference>
<dbReference type="PRINTS" id="PR00455">
    <property type="entry name" value="HTHTETR"/>
</dbReference>
<keyword evidence="7" id="KW-1185">Reference proteome</keyword>
<dbReference type="EMBL" id="CP109135">
    <property type="protein sequence ID" value="WSD19741.1"/>
    <property type="molecule type" value="Genomic_DNA"/>
</dbReference>
<evidence type="ECO:0000313" key="7">
    <source>
        <dbReference type="Proteomes" id="UP001340816"/>
    </source>
</evidence>
<evidence type="ECO:0000256" key="4">
    <source>
        <dbReference type="PROSITE-ProRule" id="PRU00335"/>
    </source>
</evidence>
<protein>
    <submittedName>
        <fullName evidence="6">TetR family transcriptional regulator</fullName>
    </submittedName>
</protein>
<proteinExistence type="predicted"/>
<dbReference type="RefSeq" id="WP_326761678.1">
    <property type="nucleotide sequence ID" value="NZ_CP109135.1"/>
</dbReference>
<keyword evidence="1" id="KW-0805">Transcription regulation</keyword>
<evidence type="ECO:0000313" key="6">
    <source>
        <dbReference type="EMBL" id="WSD19741.1"/>
    </source>
</evidence>
<accession>A0ABZ1HMA0</accession>
<reference evidence="6 7" key="1">
    <citation type="submission" date="2022-10" db="EMBL/GenBank/DDBJ databases">
        <title>The complete genomes of actinobacterial strains from the NBC collection.</title>
        <authorList>
            <person name="Joergensen T.S."/>
            <person name="Alvarez Arevalo M."/>
            <person name="Sterndorff E.B."/>
            <person name="Faurdal D."/>
            <person name="Vuksanovic O."/>
            <person name="Mourched A.-S."/>
            <person name="Charusanti P."/>
            <person name="Shaw S."/>
            <person name="Blin K."/>
            <person name="Weber T."/>
        </authorList>
    </citation>
    <scope>NUCLEOTIDE SEQUENCE [LARGE SCALE GENOMIC DNA]</scope>
    <source>
        <strain evidence="6 7">NBC 01752</strain>
    </source>
</reference>
<dbReference type="Proteomes" id="UP001340816">
    <property type="component" value="Chromosome"/>
</dbReference>
<gene>
    <name evidence="6" type="ORF">OHB35_44555</name>
</gene>
<feature type="domain" description="HTH tetR-type" evidence="5">
    <location>
        <begin position="16"/>
        <end position="76"/>
    </location>
</feature>
<dbReference type="PANTHER" id="PTHR30055:SF234">
    <property type="entry name" value="HTH-TYPE TRANSCRIPTIONAL REGULATOR BETI"/>
    <property type="match status" value="1"/>
</dbReference>
<dbReference type="Pfam" id="PF00440">
    <property type="entry name" value="TetR_N"/>
    <property type="match status" value="1"/>
</dbReference>
<dbReference type="Pfam" id="PF17920">
    <property type="entry name" value="TetR_C_16"/>
    <property type="match status" value="1"/>
</dbReference>
<evidence type="ECO:0000259" key="5">
    <source>
        <dbReference type="PROSITE" id="PS50977"/>
    </source>
</evidence>
<dbReference type="SUPFAM" id="SSF46689">
    <property type="entry name" value="Homeodomain-like"/>
    <property type="match status" value="1"/>
</dbReference>
<dbReference type="PROSITE" id="PS50977">
    <property type="entry name" value="HTH_TETR_2"/>
    <property type="match status" value="1"/>
</dbReference>
<evidence type="ECO:0000256" key="3">
    <source>
        <dbReference type="ARBA" id="ARBA00023163"/>
    </source>
</evidence>
<dbReference type="InterPro" id="IPR041678">
    <property type="entry name" value="TetR_C_16"/>
</dbReference>
<name>A0ABZ1HMA0_STRPH</name>
<dbReference type="InterPro" id="IPR009057">
    <property type="entry name" value="Homeodomain-like_sf"/>
</dbReference>
<sequence length="206" mass="21639">MGSGTERARGRRRDSDASRAALLAAARDLFGRRGYDAVTLRDIGELAGVDASLIARYFGNKAALYRSAVDEDSREVTVSPEAFDLGTFTATALRRADRRGAPGPLVQALLSQSDHPEVRAAAADEMRARMISPLADRLAAEGLQNPAGQAELLISCLVGVIALRSSGLFDSLSAMSPEAVGAILETAAQSAHERAPHTAGSPVEEP</sequence>